<dbReference type="PROSITE" id="PS01125">
    <property type="entry name" value="ROK"/>
    <property type="match status" value="1"/>
</dbReference>
<dbReference type="Gene3D" id="1.10.10.10">
    <property type="entry name" value="Winged helix-like DNA-binding domain superfamily/Winged helix DNA-binding domain"/>
    <property type="match status" value="1"/>
</dbReference>
<dbReference type="InterPro" id="IPR011991">
    <property type="entry name" value="ArsR-like_HTH"/>
</dbReference>
<dbReference type="SUPFAM" id="SSF53067">
    <property type="entry name" value="Actin-like ATPase domain"/>
    <property type="match status" value="1"/>
</dbReference>
<dbReference type="Pfam" id="PF13412">
    <property type="entry name" value="HTH_24"/>
    <property type="match status" value="1"/>
</dbReference>
<keyword evidence="3" id="KW-1185">Reference proteome</keyword>
<dbReference type="InterPro" id="IPR036388">
    <property type="entry name" value="WH-like_DNA-bd_sf"/>
</dbReference>
<organism evidence="2 3">
    <name type="scientific">Pseudarthrobacter enclensis</name>
    <dbReference type="NCBI Taxonomy" id="993070"/>
    <lineage>
        <taxon>Bacteria</taxon>
        <taxon>Bacillati</taxon>
        <taxon>Actinomycetota</taxon>
        <taxon>Actinomycetes</taxon>
        <taxon>Micrococcales</taxon>
        <taxon>Micrococcaceae</taxon>
        <taxon>Pseudarthrobacter</taxon>
    </lineage>
</organism>
<evidence type="ECO:0000313" key="2">
    <source>
        <dbReference type="EMBL" id="MDP9889878.1"/>
    </source>
</evidence>
<name>A0ABT9RXA9_9MICC</name>
<dbReference type="InterPro" id="IPR000600">
    <property type="entry name" value="ROK"/>
</dbReference>
<dbReference type="SUPFAM" id="SSF46785">
    <property type="entry name" value="Winged helix' DNA-binding domain"/>
    <property type="match status" value="1"/>
</dbReference>
<keyword evidence="2" id="KW-0418">Kinase</keyword>
<proteinExistence type="inferred from homology"/>
<keyword evidence="2" id="KW-0808">Transferase</keyword>
<dbReference type="EMBL" id="JAUSRE010000020">
    <property type="protein sequence ID" value="MDP9889878.1"/>
    <property type="molecule type" value="Genomic_DNA"/>
</dbReference>
<dbReference type="InterPro" id="IPR043129">
    <property type="entry name" value="ATPase_NBD"/>
</dbReference>
<protein>
    <submittedName>
        <fullName evidence="2">NBD/HSP70 family sugar kinase</fullName>
    </submittedName>
</protein>
<evidence type="ECO:0000313" key="3">
    <source>
        <dbReference type="Proteomes" id="UP001226577"/>
    </source>
</evidence>
<gene>
    <name evidence="2" type="ORF">J2X98_003490</name>
</gene>
<dbReference type="InterPro" id="IPR049874">
    <property type="entry name" value="ROK_cs"/>
</dbReference>
<dbReference type="PANTHER" id="PTHR18964:SF173">
    <property type="entry name" value="GLUCOKINASE"/>
    <property type="match status" value="1"/>
</dbReference>
<dbReference type="Pfam" id="PF00480">
    <property type="entry name" value="ROK"/>
    <property type="match status" value="1"/>
</dbReference>
<evidence type="ECO:0000256" key="1">
    <source>
        <dbReference type="ARBA" id="ARBA00006479"/>
    </source>
</evidence>
<reference evidence="2 3" key="1">
    <citation type="submission" date="2023-07" db="EMBL/GenBank/DDBJ databases">
        <title>Sorghum-associated microbial communities from plants grown in Nebraska, USA.</title>
        <authorList>
            <person name="Schachtman D."/>
        </authorList>
    </citation>
    <scope>NUCLEOTIDE SEQUENCE [LARGE SCALE GENOMIC DNA]</scope>
    <source>
        <strain evidence="2 3">CC222</strain>
    </source>
</reference>
<comment type="caution">
    <text evidence="2">The sequence shown here is derived from an EMBL/GenBank/DDBJ whole genome shotgun (WGS) entry which is preliminary data.</text>
</comment>
<sequence length="385" mass="39227">MSTRKQAFGVPALKDPHRSGLFSLVLRHAPISRVELARQASLDPSTIARTLRPLVDQGYVVEAPTAPSGRGRPERLLEVVAGKHTAVGIKIGPRVISGVVTDLGANVLARGEDIDVPLDPVDTFRAVAALVDRLLTSVPGAREKALGVGVAVSGHVDPDAGTCRYSPILGWRGVDVAKPLAELTALPVTVHNDVNALAVAEHLFGDGRNARNFAVVTLGPGVGLGLVIDGKVYGGAHGTAGELGHIPLVPDGPLCSCGRRGCLEALAGDAAIASAAGATDVDAAMELARTGSGSPSAGARSAFAAAGGWIGRGLAVVCNLAAPELIVITGEGSAAYDLLGEGLTASLKEYAFEGEDFLPRLKVAAPDADLWGKGAACLAIQRSLS</sequence>
<dbReference type="RefSeq" id="WP_307310606.1">
    <property type="nucleotide sequence ID" value="NZ_JAUSRE010000020.1"/>
</dbReference>
<dbReference type="InterPro" id="IPR036390">
    <property type="entry name" value="WH_DNA-bd_sf"/>
</dbReference>
<accession>A0ABT9RXA9</accession>
<dbReference type="CDD" id="cd00090">
    <property type="entry name" value="HTH_ARSR"/>
    <property type="match status" value="1"/>
</dbReference>
<dbReference type="Gene3D" id="3.30.420.40">
    <property type="match status" value="2"/>
</dbReference>
<dbReference type="Proteomes" id="UP001226577">
    <property type="component" value="Unassembled WGS sequence"/>
</dbReference>
<dbReference type="PANTHER" id="PTHR18964">
    <property type="entry name" value="ROK (REPRESSOR, ORF, KINASE) FAMILY"/>
    <property type="match status" value="1"/>
</dbReference>
<dbReference type="GO" id="GO:0016301">
    <property type="term" value="F:kinase activity"/>
    <property type="evidence" value="ECO:0007669"/>
    <property type="project" value="UniProtKB-KW"/>
</dbReference>
<comment type="similarity">
    <text evidence="1">Belongs to the ROK (NagC/XylR) family.</text>
</comment>